<reference evidence="1 2" key="1">
    <citation type="journal article" date="2013" name="Front. Microbiol.">
        <title>Comparative genomic analyses of the cyanobacterium, Lyngbya aestuarii BL J, a powerful hydrogen producer.</title>
        <authorList>
            <person name="Kothari A."/>
            <person name="Vaughn M."/>
            <person name="Garcia-Pichel F."/>
        </authorList>
    </citation>
    <scope>NUCLEOTIDE SEQUENCE [LARGE SCALE GENOMIC DNA]</scope>
    <source>
        <strain evidence="1 2">BL J</strain>
    </source>
</reference>
<protein>
    <submittedName>
        <fullName evidence="1">Uncharacterized protein</fullName>
    </submittedName>
</protein>
<proteinExistence type="predicted"/>
<evidence type="ECO:0000313" key="2">
    <source>
        <dbReference type="Proteomes" id="UP000017127"/>
    </source>
</evidence>
<dbReference type="AlphaFoldDB" id="U7QP60"/>
<dbReference type="EMBL" id="AUZM01000013">
    <property type="protein sequence ID" value="ERT08191.1"/>
    <property type="molecule type" value="Genomic_DNA"/>
</dbReference>
<comment type="caution">
    <text evidence="1">The sequence shown here is derived from an EMBL/GenBank/DDBJ whole genome shotgun (WGS) entry which is preliminary data.</text>
</comment>
<organism evidence="1 2">
    <name type="scientific">Lyngbya aestuarii BL J</name>
    <dbReference type="NCBI Taxonomy" id="1348334"/>
    <lineage>
        <taxon>Bacteria</taxon>
        <taxon>Bacillati</taxon>
        <taxon>Cyanobacteriota</taxon>
        <taxon>Cyanophyceae</taxon>
        <taxon>Oscillatoriophycideae</taxon>
        <taxon>Oscillatoriales</taxon>
        <taxon>Microcoleaceae</taxon>
        <taxon>Lyngbya</taxon>
    </lineage>
</organism>
<dbReference type="Proteomes" id="UP000017127">
    <property type="component" value="Unassembled WGS sequence"/>
</dbReference>
<sequence>MKRSTNQQNLFKAQREIKINKLILCNQNLQNSIKTIHQ</sequence>
<accession>U7QP60</accession>
<keyword evidence="2" id="KW-1185">Reference proteome</keyword>
<gene>
    <name evidence="1" type="ORF">M595_1797</name>
</gene>
<evidence type="ECO:0000313" key="1">
    <source>
        <dbReference type="EMBL" id="ERT08191.1"/>
    </source>
</evidence>
<name>U7QP60_9CYAN</name>